<feature type="transmembrane region" description="Helical" evidence="1">
    <location>
        <begin position="100"/>
        <end position="120"/>
    </location>
</feature>
<accession>A0ABY3GGP8</accession>
<dbReference type="EMBL" id="VFIO01000004">
    <property type="protein sequence ID" value="TWR89115.1"/>
    <property type="molecule type" value="Genomic_DNA"/>
</dbReference>
<organism evidence="2 3">
    <name type="scientific">Pseudomonas saxonica</name>
    <dbReference type="NCBI Taxonomy" id="2600598"/>
    <lineage>
        <taxon>Bacteria</taxon>
        <taxon>Pseudomonadati</taxon>
        <taxon>Pseudomonadota</taxon>
        <taxon>Gammaproteobacteria</taxon>
        <taxon>Pseudomonadales</taxon>
        <taxon>Pseudomonadaceae</taxon>
        <taxon>Pseudomonas</taxon>
    </lineage>
</organism>
<keyword evidence="1" id="KW-1133">Transmembrane helix</keyword>
<keyword evidence="3" id="KW-1185">Reference proteome</keyword>
<gene>
    <name evidence="2" type="ORF">FJD38_12675</name>
</gene>
<evidence type="ECO:0000313" key="2">
    <source>
        <dbReference type="EMBL" id="TWR89115.1"/>
    </source>
</evidence>
<evidence type="ECO:0000256" key="1">
    <source>
        <dbReference type="SAM" id="Phobius"/>
    </source>
</evidence>
<feature type="transmembrane region" description="Helical" evidence="1">
    <location>
        <begin position="59"/>
        <end position="79"/>
    </location>
</feature>
<protein>
    <submittedName>
        <fullName evidence="2">Uncharacterized protein</fullName>
    </submittedName>
</protein>
<comment type="caution">
    <text evidence="2">The sequence shown here is derived from an EMBL/GenBank/DDBJ whole genome shotgun (WGS) entry which is preliminary data.</text>
</comment>
<dbReference type="RefSeq" id="WP_146385590.1">
    <property type="nucleotide sequence ID" value="NZ_VFIO01000004.1"/>
</dbReference>
<feature type="transmembrane region" description="Helical" evidence="1">
    <location>
        <begin position="7"/>
        <end position="31"/>
    </location>
</feature>
<proteinExistence type="predicted"/>
<evidence type="ECO:0000313" key="3">
    <source>
        <dbReference type="Proteomes" id="UP000318428"/>
    </source>
</evidence>
<sequence>MSTAEYIFGYTGGLVLLGVLVWISIALHLAYTKIDLILTHLKNCPAIMVRAPLRHGGPWGKLLLVGGISGIITFPNFYLKRGELNADDLSKLPFMLRRKLLIMHWSVILLLSAAFILWVIGKIVGWHH</sequence>
<reference evidence="2 3" key="1">
    <citation type="submission" date="2019-06" db="EMBL/GenBank/DDBJ databases">
        <title>Pseudomonas bimorpha sp. nov. isolated from bovine raw milk and skim milk concentrate.</title>
        <authorList>
            <person name="Hofmann K."/>
            <person name="Huptas C."/>
            <person name="Doll E."/>
            <person name="Scherer S."/>
            <person name="Wenning M."/>
        </authorList>
    </citation>
    <scope>NUCLEOTIDE SEQUENCE [LARGE SCALE GENOMIC DNA]</scope>
    <source>
        <strain evidence="2 3">DSM 108989</strain>
    </source>
</reference>
<name>A0ABY3GGP8_9PSED</name>
<keyword evidence="1" id="KW-0472">Membrane</keyword>
<dbReference type="Proteomes" id="UP000318428">
    <property type="component" value="Unassembled WGS sequence"/>
</dbReference>
<keyword evidence="1" id="KW-0812">Transmembrane</keyword>